<evidence type="ECO:0000256" key="7">
    <source>
        <dbReference type="ARBA" id="ARBA00022813"/>
    </source>
</evidence>
<dbReference type="Pfam" id="PF07733">
    <property type="entry name" value="DNA_pol3_alpha"/>
    <property type="match status" value="1"/>
</dbReference>
<keyword evidence="8" id="KW-0239">DNA-directed DNA polymerase</keyword>
<dbReference type="Pfam" id="PF17657">
    <property type="entry name" value="DNA_pol3_finger"/>
    <property type="match status" value="1"/>
</dbReference>
<organism evidence="12 13">
    <name type="scientific">Candidatus Yanofskybacteria bacterium GW2011_GWB1_45_11</name>
    <dbReference type="NCBI Taxonomy" id="1619026"/>
    <lineage>
        <taxon>Bacteria</taxon>
        <taxon>Candidatus Yanofskyibacteriota</taxon>
    </lineage>
</organism>
<dbReference type="NCBIfam" id="TIGR01445">
    <property type="entry name" value="intein_Nterm"/>
    <property type="match status" value="1"/>
</dbReference>
<dbReference type="PROSITE" id="PS50819">
    <property type="entry name" value="INTEIN_ENDONUCLEASE"/>
    <property type="match status" value="1"/>
</dbReference>
<dbReference type="InterPro" id="IPR004013">
    <property type="entry name" value="PHP_dom"/>
</dbReference>
<dbReference type="PROSITE" id="PS50817">
    <property type="entry name" value="INTEIN_N_TER"/>
    <property type="match status" value="1"/>
</dbReference>
<dbReference type="InterPro" id="IPR016195">
    <property type="entry name" value="Pol/histidinol_Pase-like"/>
</dbReference>
<keyword evidence="4" id="KW-0808">Transferase</keyword>
<dbReference type="SUPFAM" id="SSF89550">
    <property type="entry name" value="PHP domain-like"/>
    <property type="match status" value="1"/>
</dbReference>
<dbReference type="InterPro" id="IPR003586">
    <property type="entry name" value="Hint_dom_C"/>
</dbReference>
<protein>
    <recommendedName>
        <fullName evidence="3">DNA polymerase III subunit alpha</fullName>
        <ecNumber evidence="2">2.7.7.7</ecNumber>
    </recommendedName>
</protein>
<feature type="domain" description="DOD-type homing endonuclease" evidence="11">
    <location>
        <begin position="867"/>
        <end position="1008"/>
    </location>
</feature>
<dbReference type="Gene3D" id="3.10.28.10">
    <property type="entry name" value="Homing endonucleases"/>
    <property type="match status" value="1"/>
</dbReference>
<dbReference type="SUPFAM" id="SSF55608">
    <property type="entry name" value="Homing endonucleases"/>
    <property type="match status" value="1"/>
</dbReference>
<keyword evidence="5" id="KW-0548">Nucleotidyltransferase</keyword>
<dbReference type="PROSITE" id="PS50818">
    <property type="entry name" value="INTEIN_C_TER"/>
    <property type="match status" value="1"/>
</dbReference>
<comment type="subcellular location">
    <subcellularLocation>
        <location evidence="1">Cytoplasm</location>
    </subcellularLocation>
</comment>
<reference evidence="12 13" key="1">
    <citation type="journal article" date="2015" name="Nature">
        <title>rRNA introns, odd ribosomes, and small enigmatic genomes across a large radiation of phyla.</title>
        <authorList>
            <person name="Brown C.T."/>
            <person name="Hug L.A."/>
            <person name="Thomas B.C."/>
            <person name="Sharon I."/>
            <person name="Castelle C.J."/>
            <person name="Singh A."/>
            <person name="Wilkins M.J."/>
            <person name="Williams K.H."/>
            <person name="Banfield J.F."/>
        </authorList>
    </citation>
    <scope>NUCLEOTIDE SEQUENCE [LARGE SCALE GENOMIC DNA]</scope>
</reference>
<dbReference type="CDD" id="cd04485">
    <property type="entry name" value="DnaE_OBF"/>
    <property type="match status" value="1"/>
</dbReference>
<evidence type="ECO:0000256" key="4">
    <source>
        <dbReference type="ARBA" id="ARBA00022679"/>
    </source>
</evidence>
<dbReference type="PANTHER" id="PTHR32294:SF0">
    <property type="entry name" value="DNA POLYMERASE III SUBUNIT ALPHA"/>
    <property type="match status" value="1"/>
</dbReference>
<dbReference type="Gene3D" id="1.10.10.1600">
    <property type="entry name" value="Bacterial DNA polymerase III alpha subunit, thumb domain"/>
    <property type="match status" value="1"/>
</dbReference>
<dbReference type="NCBIfam" id="TIGR00594">
    <property type="entry name" value="polc"/>
    <property type="match status" value="1"/>
</dbReference>
<evidence type="ECO:0000313" key="12">
    <source>
        <dbReference type="EMBL" id="KKT90481.1"/>
    </source>
</evidence>
<sequence length="1496" mass="169125">MEPMKFVHLHTHSHYSLLDGMSKIDDMVKLAKEMGMPAIALTDHGAMYGTIEFYSACKKNNIKPIIGVEAYVANRTRFNKEANVDNKRYHLTLLAYNNVGYQNLIKLTTAAHLEGYYYRPRVDKQLLKESSEGLICLSGCPAGELARLIQSKQLEKAEKLILEYQEIFGAENYFLEIMHHPDVEGFWDWRKAIIDFSKKLNIPLVATQDSHYLRPDDAFAHKTLVAIATATDVEDMNIFSGTGKYHLISTDEALEWFKDIPEAVENTEKIAERCDVDITLGKFVFPNFPLEEGKTADQMLDELTKKGVIEKNLGENLEIEQRRNFELQIITQKNYSPYFLVVADLLRFAREKGIYTTVRGSAAGSLVAYLSGITNVNPIEFQLPFERFLNPFRPSAPDIDMDFADDRREEVIEYAKQKYGADKVAQIGTFGTMMARGAVRDVARALGKPYEFGDRIAKLIPMGSQGFPMTIEHAMEMEPELKKICEENNEAKEVLDIARKLEGTVRHVSVHAAGVVISPKPLIEYVPIQYDPKSGDKLITQYDMYTVGEDGIGLTKLDFLGIRNLAILEDAVRLVKKLRGINIDIENIPFDDKKTFAMLARGETEGLFQLNGSGMTKHLVDLKPTSVDDINAMVALYRPGPMNNIPEYIARKHGKKTISYFHPKAENFLKRSYGILVYQDDLLFTAMELAGYNWETVDKFRKAVGKKIPAEMAKQHEIFVAGCQKHSGMTKEEAEKIWDLFEPFQGYGFNKCLSGDALVYDYDTGNLIKIKDLYNNNKKIKRVLSLADNMKLKPSKVLNVFENGTKKVFELKTRSGRFIKATNNHPFLCANGWCRLDKISIGSKIAVPRLIETAKITTAVPDFKLVVLGYLLAEGNLCHPSGVYFYSTQHDEINDYSDSLKKFNNTTAVLNTSKAATSVYSKRVNISRPSELVEFIETLGLKHKKATDKFMPDFVFNLPKEKLAILIGKMFQGDGSITLKENWPQIFYATSSEKLIYQLQHLLLRFGILSTVHKKSVKYRGTIKKGFGLYVSRWDNIEKFIKNFSPYFIGQKKECSNDVLKKHPIINGSLKKWAARGSADIIPVDLIRDIIRKTIIAQGYSYASFAAMSGVSERLLLKDKRKIGYLRETIQNMADILHSQEISILSNTDIYWDEVKEIKYVGYEKTYDLEIEGEHNFVANDFIVHNSHAACYGRVAYQTAYMKANHPVEYMCAILTAEAGDVEKIAEIITECKRMGIPVLPPDVNSSYKDFTIIEDKIRFGLLTIKNLGESPANAIIAEREKNGPFVTIEDFVTRIQSKDINKKSLESLIRCGAMDQFGERGSLLANVDLLLNHAREKQKNALGGQTSLFGNSQIVMPSLRLIAANPAKRWEKLMWEKELLGLFVSDHPLADYQEQISRHRVVPIKEIHGNGSLIKVAGIVTKTQKIFTKTGKPMVFSWLEDVSSKIELVVFPGLLEKYPDAWKENSVIVATGKVNDRDGTLKILCDDVQTIAALS</sequence>
<evidence type="ECO:0000256" key="6">
    <source>
        <dbReference type="ARBA" id="ARBA00022705"/>
    </source>
</evidence>
<comment type="catalytic activity">
    <reaction evidence="10">
        <text>DNA(n) + a 2'-deoxyribonucleoside 5'-triphosphate = DNA(n+1) + diphosphate</text>
        <dbReference type="Rhea" id="RHEA:22508"/>
        <dbReference type="Rhea" id="RHEA-COMP:17339"/>
        <dbReference type="Rhea" id="RHEA-COMP:17340"/>
        <dbReference type="ChEBI" id="CHEBI:33019"/>
        <dbReference type="ChEBI" id="CHEBI:61560"/>
        <dbReference type="ChEBI" id="CHEBI:173112"/>
        <dbReference type="EC" id="2.7.7.7"/>
    </reaction>
</comment>
<dbReference type="InterPro" id="IPR030934">
    <property type="entry name" value="Intein_C"/>
</dbReference>
<dbReference type="CDD" id="cd00081">
    <property type="entry name" value="Hint"/>
    <property type="match status" value="2"/>
</dbReference>
<keyword evidence="6" id="KW-0235">DNA replication</keyword>
<dbReference type="InterPro" id="IPR006141">
    <property type="entry name" value="Intein_N"/>
</dbReference>
<dbReference type="SMART" id="SM00306">
    <property type="entry name" value="HintN"/>
    <property type="match status" value="1"/>
</dbReference>
<dbReference type="InterPro" id="IPR004042">
    <property type="entry name" value="Intein_endonuc_central"/>
</dbReference>
<dbReference type="InterPro" id="IPR003587">
    <property type="entry name" value="Hint_dom_N"/>
</dbReference>
<dbReference type="Gene3D" id="3.20.20.140">
    <property type="entry name" value="Metal-dependent hydrolases"/>
    <property type="match status" value="1"/>
</dbReference>
<dbReference type="InterPro" id="IPR006142">
    <property type="entry name" value="INTEIN"/>
</dbReference>
<dbReference type="GO" id="GO:0003676">
    <property type="term" value="F:nucleic acid binding"/>
    <property type="evidence" value="ECO:0007669"/>
    <property type="project" value="InterPro"/>
</dbReference>
<evidence type="ECO:0000259" key="11">
    <source>
        <dbReference type="PROSITE" id="PS50819"/>
    </source>
</evidence>
<dbReference type="Gene3D" id="2.170.16.10">
    <property type="entry name" value="Hedgehog/Intein (Hint) domain"/>
    <property type="match status" value="2"/>
</dbReference>
<dbReference type="GO" id="GO:0005737">
    <property type="term" value="C:cytoplasm"/>
    <property type="evidence" value="ECO:0007669"/>
    <property type="project" value="UniProtKB-SubCell"/>
</dbReference>
<gene>
    <name evidence="12" type="ORF">UW90_C0001G0069</name>
</gene>
<evidence type="ECO:0000256" key="9">
    <source>
        <dbReference type="ARBA" id="ARBA00023000"/>
    </source>
</evidence>
<evidence type="ECO:0000256" key="3">
    <source>
        <dbReference type="ARBA" id="ARBA00019114"/>
    </source>
</evidence>
<dbReference type="Pfam" id="PF02811">
    <property type="entry name" value="PHP"/>
    <property type="match status" value="1"/>
</dbReference>
<dbReference type="Pfam" id="PF14528">
    <property type="entry name" value="LAGLIDADG_3"/>
    <property type="match status" value="1"/>
</dbReference>
<dbReference type="PRINTS" id="PR00379">
    <property type="entry name" value="INTEIN"/>
</dbReference>
<dbReference type="PATRIC" id="fig|1619026.3.peg.79"/>
<dbReference type="GO" id="GO:0006260">
    <property type="term" value="P:DNA replication"/>
    <property type="evidence" value="ECO:0007669"/>
    <property type="project" value="UniProtKB-KW"/>
</dbReference>
<name>A0A0G1L3E4_9BACT</name>
<dbReference type="InterPro" id="IPR003141">
    <property type="entry name" value="Pol/His_phosphatase_N"/>
</dbReference>
<dbReference type="InterPro" id="IPR036844">
    <property type="entry name" value="Hint_dom_sf"/>
</dbReference>
<dbReference type="GO" id="GO:0004519">
    <property type="term" value="F:endonuclease activity"/>
    <property type="evidence" value="ECO:0007669"/>
    <property type="project" value="InterPro"/>
</dbReference>
<dbReference type="InterPro" id="IPR040982">
    <property type="entry name" value="DNA_pol3_finger"/>
</dbReference>
<proteinExistence type="predicted"/>
<dbReference type="SMART" id="SM00481">
    <property type="entry name" value="POLIIIAc"/>
    <property type="match status" value="1"/>
</dbReference>
<dbReference type="Pfam" id="PF01336">
    <property type="entry name" value="tRNA_anti-codon"/>
    <property type="match status" value="1"/>
</dbReference>
<dbReference type="InterPro" id="IPR029460">
    <property type="entry name" value="DNAPol_HHH"/>
</dbReference>
<dbReference type="InterPro" id="IPR004805">
    <property type="entry name" value="DnaE2/DnaE/PolC"/>
</dbReference>
<evidence type="ECO:0000256" key="2">
    <source>
        <dbReference type="ARBA" id="ARBA00012417"/>
    </source>
</evidence>
<dbReference type="Pfam" id="PF14579">
    <property type="entry name" value="HHH_6"/>
    <property type="match status" value="1"/>
</dbReference>
<dbReference type="InterPro" id="IPR004860">
    <property type="entry name" value="LAGLIDADG_dom"/>
</dbReference>
<dbReference type="SUPFAM" id="SSF51294">
    <property type="entry name" value="Hedgehog/intein (Hint) domain"/>
    <property type="match status" value="1"/>
</dbReference>
<dbReference type="InterPro" id="IPR010994">
    <property type="entry name" value="RuvA_2-like"/>
</dbReference>
<dbReference type="PANTHER" id="PTHR32294">
    <property type="entry name" value="DNA POLYMERASE III SUBUNIT ALPHA"/>
    <property type="match status" value="1"/>
</dbReference>
<dbReference type="Proteomes" id="UP000034368">
    <property type="component" value="Unassembled WGS sequence"/>
</dbReference>
<evidence type="ECO:0000256" key="5">
    <source>
        <dbReference type="ARBA" id="ARBA00022695"/>
    </source>
</evidence>
<keyword evidence="9" id="KW-0651">Protein splicing</keyword>
<comment type="caution">
    <text evidence="12">The sequence shown here is derived from an EMBL/GenBank/DDBJ whole genome shotgun (WGS) entry which is preliminary data.</text>
</comment>
<dbReference type="Pfam" id="PF14890">
    <property type="entry name" value="Intein_splicing"/>
    <property type="match status" value="1"/>
</dbReference>
<keyword evidence="7" id="KW-0068">Autocatalytic cleavage</keyword>
<dbReference type="EMBL" id="LCKD01000001">
    <property type="protein sequence ID" value="KKT90481.1"/>
    <property type="molecule type" value="Genomic_DNA"/>
</dbReference>
<accession>A0A0G1L3E4</accession>
<dbReference type="Gene3D" id="1.10.150.870">
    <property type="match status" value="1"/>
</dbReference>
<dbReference type="GO" id="GO:0008408">
    <property type="term" value="F:3'-5' exonuclease activity"/>
    <property type="evidence" value="ECO:0007669"/>
    <property type="project" value="InterPro"/>
</dbReference>
<dbReference type="InterPro" id="IPR027434">
    <property type="entry name" value="Homing_endonucl"/>
</dbReference>
<dbReference type="SUPFAM" id="SSF47781">
    <property type="entry name" value="RuvA domain 2-like"/>
    <property type="match status" value="1"/>
</dbReference>
<dbReference type="GO" id="GO:0016539">
    <property type="term" value="P:intein-mediated protein splicing"/>
    <property type="evidence" value="ECO:0007669"/>
    <property type="project" value="InterPro"/>
</dbReference>
<dbReference type="SMART" id="SM00305">
    <property type="entry name" value="HintC"/>
    <property type="match status" value="1"/>
</dbReference>
<dbReference type="GO" id="GO:0003887">
    <property type="term" value="F:DNA-directed DNA polymerase activity"/>
    <property type="evidence" value="ECO:0007669"/>
    <property type="project" value="UniProtKB-KW"/>
</dbReference>
<dbReference type="NCBIfam" id="TIGR01443">
    <property type="entry name" value="intein_Cterm"/>
    <property type="match status" value="1"/>
</dbReference>
<evidence type="ECO:0000313" key="13">
    <source>
        <dbReference type="Proteomes" id="UP000034368"/>
    </source>
</evidence>
<dbReference type="EC" id="2.7.7.7" evidence="2"/>
<dbReference type="InterPro" id="IPR004365">
    <property type="entry name" value="NA-bd_OB_tRNA"/>
</dbReference>
<evidence type="ECO:0000256" key="10">
    <source>
        <dbReference type="ARBA" id="ARBA00049244"/>
    </source>
</evidence>
<dbReference type="InterPro" id="IPR011708">
    <property type="entry name" value="DNA_pol3_alpha_NTPase_dom"/>
</dbReference>
<dbReference type="InterPro" id="IPR041931">
    <property type="entry name" value="DNA_pol3_alpha_thumb_dom"/>
</dbReference>
<evidence type="ECO:0000256" key="1">
    <source>
        <dbReference type="ARBA" id="ARBA00004496"/>
    </source>
</evidence>
<dbReference type="CDD" id="cd12113">
    <property type="entry name" value="PHP_PolIIIA_DnaE3"/>
    <property type="match status" value="1"/>
</dbReference>
<evidence type="ECO:0000256" key="8">
    <source>
        <dbReference type="ARBA" id="ARBA00022932"/>
    </source>
</evidence>